<dbReference type="Pfam" id="PF13499">
    <property type="entry name" value="EF-hand_7"/>
    <property type="match status" value="2"/>
</dbReference>
<dbReference type="InterPro" id="IPR011992">
    <property type="entry name" value="EF-hand-dom_pair"/>
</dbReference>
<comment type="subcellular location">
    <subcellularLocation>
        <location evidence="1">Cytoplasm</location>
    </subcellularLocation>
</comment>
<dbReference type="CDD" id="cd16185">
    <property type="entry name" value="EFh_PEF_ALG-2_like"/>
    <property type="match status" value="1"/>
</dbReference>
<accession>I0YV08</accession>
<dbReference type="eggNOG" id="KOG0037">
    <property type="taxonomic scope" value="Eukaryota"/>
</dbReference>
<evidence type="ECO:0000313" key="7">
    <source>
        <dbReference type="EMBL" id="EIE22227.1"/>
    </source>
</evidence>
<evidence type="ECO:0000256" key="1">
    <source>
        <dbReference type="ARBA" id="ARBA00004496"/>
    </source>
</evidence>
<keyword evidence="8" id="KW-1185">Reference proteome</keyword>
<keyword evidence="4" id="KW-0677">Repeat</keyword>
<reference evidence="7 8" key="1">
    <citation type="journal article" date="2012" name="Genome Biol.">
        <title>The genome of the polar eukaryotic microalga coccomyxa subellipsoidea reveals traits of cold adaptation.</title>
        <authorList>
            <person name="Blanc G."/>
            <person name="Agarkova I."/>
            <person name="Grimwood J."/>
            <person name="Kuo A."/>
            <person name="Brueggeman A."/>
            <person name="Dunigan D."/>
            <person name="Gurnon J."/>
            <person name="Ladunga I."/>
            <person name="Lindquist E."/>
            <person name="Lucas S."/>
            <person name="Pangilinan J."/>
            <person name="Proschold T."/>
            <person name="Salamov A."/>
            <person name="Schmutz J."/>
            <person name="Weeks D."/>
            <person name="Yamada T."/>
            <person name="Claverie J.M."/>
            <person name="Grigoriev I."/>
            <person name="Van Etten J."/>
            <person name="Lomsadze A."/>
            <person name="Borodovsky M."/>
        </authorList>
    </citation>
    <scope>NUCLEOTIDE SEQUENCE [LARGE SCALE GENOMIC DNA]</scope>
    <source>
        <strain evidence="7 8">C-169</strain>
    </source>
</reference>
<comment type="caution">
    <text evidence="7">The sequence shown here is derived from an EMBL/GenBank/DDBJ whole genome shotgun (WGS) entry which is preliminary data.</text>
</comment>
<gene>
    <name evidence="7" type="ORF">COCSUDRAFT_24168</name>
</gene>
<organism evidence="7 8">
    <name type="scientific">Coccomyxa subellipsoidea (strain C-169)</name>
    <name type="common">Green microalga</name>
    <dbReference type="NCBI Taxonomy" id="574566"/>
    <lineage>
        <taxon>Eukaryota</taxon>
        <taxon>Viridiplantae</taxon>
        <taxon>Chlorophyta</taxon>
        <taxon>core chlorophytes</taxon>
        <taxon>Trebouxiophyceae</taxon>
        <taxon>Trebouxiophyceae incertae sedis</taxon>
        <taxon>Coccomyxaceae</taxon>
        <taxon>Coccomyxa</taxon>
        <taxon>Coccomyxa subellipsoidea</taxon>
    </lineage>
</organism>
<feature type="domain" description="EF-hand" evidence="6">
    <location>
        <begin position="37"/>
        <end position="72"/>
    </location>
</feature>
<dbReference type="GO" id="GO:0048306">
    <property type="term" value="F:calcium-dependent protein binding"/>
    <property type="evidence" value="ECO:0007669"/>
    <property type="project" value="UniProtKB-ARBA"/>
</dbReference>
<dbReference type="PROSITE" id="PS00018">
    <property type="entry name" value="EF_HAND_1"/>
    <property type="match status" value="2"/>
</dbReference>
<evidence type="ECO:0000256" key="2">
    <source>
        <dbReference type="ARBA" id="ARBA00022490"/>
    </source>
</evidence>
<dbReference type="PROSITE" id="PS50222">
    <property type="entry name" value="EF_HAND_2"/>
    <property type="match status" value="2"/>
</dbReference>
<protein>
    <submittedName>
        <fullName evidence="7">EF-hand</fullName>
    </submittedName>
</protein>
<dbReference type="InterPro" id="IPR002048">
    <property type="entry name" value="EF_hand_dom"/>
</dbReference>
<keyword evidence="2" id="KW-0963">Cytoplasm</keyword>
<dbReference type="GeneID" id="17040213"/>
<keyword evidence="5" id="KW-0106">Calcium</keyword>
<proteinExistence type="predicted"/>
<dbReference type="EMBL" id="AGSI01000010">
    <property type="protein sequence ID" value="EIE22227.1"/>
    <property type="molecule type" value="Genomic_DNA"/>
</dbReference>
<dbReference type="Proteomes" id="UP000007264">
    <property type="component" value="Unassembled WGS sequence"/>
</dbReference>
<evidence type="ECO:0000259" key="6">
    <source>
        <dbReference type="PROSITE" id="PS50222"/>
    </source>
</evidence>
<dbReference type="OrthoDB" id="186625at2759"/>
<evidence type="ECO:0000256" key="3">
    <source>
        <dbReference type="ARBA" id="ARBA00022723"/>
    </source>
</evidence>
<feature type="domain" description="EF-hand" evidence="6">
    <location>
        <begin position="1"/>
        <end position="36"/>
    </location>
</feature>
<dbReference type="STRING" id="574566.I0YV08"/>
<evidence type="ECO:0000256" key="5">
    <source>
        <dbReference type="ARBA" id="ARBA00022837"/>
    </source>
</evidence>
<sequence>MGDAQLRQWFNAIDVDRSGQLDAEELQRALALGGLHFSLNLANKMIRIHDRDNSGAVSVEEFKTLHQFLLDTQNRFQQADTRRHGRIDKQTVERALQAQGYKLDGPAFHTLFNAYNPERNGTMDLTEFIAMTLFLQSANATFSAFDQQRMGRVTLDYNQFIYAAANVV</sequence>
<dbReference type="RefSeq" id="XP_005646771.1">
    <property type="nucleotide sequence ID" value="XM_005646714.1"/>
</dbReference>
<dbReference type="AlphaFoldDB" id="I0YV08"/>
<evidence type="ECO:0000313" key="8">
    <source>
        <dbReference type="Proteomes" id="UP000007264"/>
    </source>
</evidence>
<dbReference type="GO" id="GO:0005737">
    <property type="term" value="C:cytoplasm"/>
    <property type="evidence" value="ECO:0007669"/>
    <property type="project" value="UniProtKB-SubCell"/>
</dbReference>
<keyword evidence="3" id="KW-0479">Metal-binding</keyword>
<dbReference type="SMART" id="SM00054">
    <property type="entry name" value="EFh"/>
    <property type="match status" value="3"/>
</dbReference>
<dbReference type="KEGG" id="csl:COCSUDRAFT_24168"/>
<dbReference type="InterPro" id="IPR018247">
    <property type="entry name" value="EF_Hand_1_Ca_BS"/>
</dbReference>
<dbReference type="GO" id="GO:0005509">
    <property type="term" value="F:calcium ion binding"/>
    <property type="evidence" value="ECO:0007669"/>
    <property type="project" value="InterPro"/>
</dbReference>
<dbReference type="SUPFAM" id="SSF47473">
    <property type="entry name" value="EF-hand"/>
    <property type="match status" value="1"/>
</dbReference>
<name>I0YV08_COCSC</name>
<evidence type="ECO:0000256" key="4">
    <source>
        <dbReference type="ARBA" id="ARBA00022737"/>
    </source>
</evidence>
<dbReference type="InterPro" id="IPR051426">
    <property type="entry name" value="Peflin/Sorcin_CaBP"/>
</dbReference>
<dbReference type="PANTHER" id="PTHR46212:SF3">
    <property type="entry name" value="GH27120P"/>
    <property type="match status" value="1"/>
</dbReference>
<dbReference type="PANTHER" id="PTHR46212">
    <property type="entry name" value="PEFLIN"/>
    <property type="match status" value="1"/>
</dbReference>
<dbReference type="Gene3D" id="1.10.238.10">
    <property type="entry name" value="EF-hand"/>
    <property type="match status" value="1"/>
</dbReference>